<dbReference type="PROSITE" id="PS51257">
    <property type="entry name" value="PROKAR_LIPOPROTEIN"/>
    <property type="match status" value="1"/>
</dbReference>
<evidence type="ECO:0000256" key="13">
    <source>
        <dbReference type="ARBA" id="ARBA00023237"/>
    </source>
</evidence>
<evidence type="ECO:0000256" key="4">
    <source>
        <dbReference type="ARBA" id="ARBA00022452"/>
    </source>
</evidence>
<keyword evidence="10" id="KW-0626">Porin</keyword>
<dbReference type="Pfam" id="PF02563">
    <property type="entry name" value="Poly_export"/>
    <property type="match status" value="1"/>
</dbReference>
<protein>
    <submittedName>
        <fullName evidence="19">Polysaccharide export protein</fullName>
    </submittedName>
</protein>
<dbReference type="GO" id="GO:0006811">
    <property type="term" value="P:monoatomic ion transport"/>
    <property type="evidence" value="ECO:0007669"/>
    <property type="project" value="UniProtKB-KW"/>
</dbReference>
<accession>A0A494VT24</accession>
<feature type="domain" description="SLBB" evidence="18">
    <location>
        <begin position="145"/>
        <end position="224"/>
    </location>
</feature>
<name>A0A494VT24_9SPHI</name>
<dbReference type="InterPro" id="IPR003715">
    <property type="entry name" value="Poly_export_N"/>
</dbReference>
<keyword evidence="14" id="KW-0449">Lipoprotein</keyword>
<evidence type="ECO:0000256" key="15">
    <source>
        <dbReference type="SAM" id="MobiDB-lite"/>
    </source>
</evidence>
<keyword evidence="12" id="KW-0564">Palmitate</keyword>
<proteinExistence type="inferred from homology"/>
<keyword evidence="9" id="KW-0406">Ion transport</keyword>
<dbReference type="KEGG" id="muh:HYN43_018795"/>
<reference evidence="19 20" key="1">
    <citation type="submission" date="2018-10" db="EMBL/GenBank/DDBJ databases">
        <title>Genome sequencing of Mucilaginibacter sp. HYN0043.</title>
        <authorList>
            <person name="Kim M."/>
            <person name="Yi H."/>
        </authorList>
    </citation>
    <scope>NUCLEOTIDE SEQUENCE [LARGE SCALE GENOMIC DNA]</scope>
    <source>
        <strain evidence="19 20">HYN0043</strain>
    </source>
</reference>
<keyword evidence="4" id="KW-1134">Transmembrane beta strand</keyword>
<dbReference type="GO" id="GO:0015159">
    <property type="term" value="F:polysaccharide transmembrane transporter activity"/>
    <property type="evidence" value="ECO:0007669"/>
    <property type="project" value="InterPro"/>
</dbReference>
<evidence type="ECO:0000256" key="11">
    <source>
        <dbReference type="ARBA" id="ARBA00023136"/>
    </source>
</evidence>
<dbReference type="Pfam" id="PF22461">
    <property type="entry name" value="SLBB_2"/>
    <property type="match status" value="1"/>
</dbReference>
<keyword evidence="8" id="KW-0625">Polysaccharide transport</keyword>
<feature type="domain" description="Polysaccharide export protein N-terminal" evidence="17">
    <location>
        <begin position="46"/>
        <end position="141"/>
    </location>
</feature>
<evidence type="ECO:0000256" key="8">
    <source>
        <dbReference type="ARBA" id="ARBA00023047"/>
    </source>
</evidence>
<evidence type="ECO:0000256" key="6">
    <source>
        <dbReference type="ARBA" id="ARBA00022692"/>
    </source>
</evidence>
<evidence type="ECO:0000313" key="20">
    <source>
        <dbReference type="Proteomes" id="UP000270046"/>
    </source>
</evidence>
<keyword evidence="11 16" id="KW-0472">Membrane</keyword>
<feature type="region of interest" description="Disordered" evidence="15">
    <location>
        <begin position="71"/>
        <end position="91"/>
    </location>
</feature>
<keyword evidence="13" id="KW-0998">Cell outer membrane</keyword>
<dbReference type="GO" id="GO:0015288">
    <property type="term" value="F:porin activity"/>
    <property type="evidence" value="ECO:0007669"/>
    <property type="project" value="UniProtKB-KW"/>
</dbReference>
<dbReference type="GO" id="GO:0009279">
    <property type="term" value="C:cell outer membrane"/>
    <property type="evidence" value="ECO:0007669"/>
    <property type="project" value="UniProtKB-SubCell"/>
</dbReference>
<dbReference type="InterPro" id="IPR049712">
    <property type="entry name" value="Poly_export"/>
</dbReference>
<dbReference type="OrthoDB" id="937431at2"/>
<dbReference type="RefSeq" id="WP_119410805.1">
    <property type="nucleotide sequence ID" value="NZ_CP032869.1"/>
</dbReference>
<evidence type="ECO:0000256" key="16">
    <source>
        <dbReference type="SAM" id="Phobius"/>
    </source>
</evidence>
<evidence type="ECO:0000256" key="5">
    <source>
        <dbReference type="ARBA" id="ARBA00022597"/>
    </source>
</evidence>
<dbReference type="EMBL" id="CP032869">
    <property type="protein sequence ID" value="AYL97231.1"/>
    <property type="molecule type" value="Genomic_DNA"/>
</dbReference>
<keyword evidence="6 16" id="KW-0812">Transmembrane</keyword>
<comment type="similarity">
    <text evidence="2">Belongs to the BexD/CtrA/VexA family.</text>
</comment>
<evidence type="ECO:0000259" key="17">
    <source>
        <dbReference type="Pfam" id="PF02563"/>
    </source>
</evidence>
<gene>
    <name evidence="19" type="ORF">HYN43_018795</name>
</gene>
<dbReference type="InterPro" id="IPR054765">
    <property type="entry name" value="SLBB_dom"/>
</dbReference>
<dbReference type="AlphaFoldDB" id="A0A494VT24"/>
<organism evidence="19 20">
    <name type="scientific">Mucilaginibacter celer</name>
    <dbReference type="NCBI Taxonomy" id="2305508"/>
    <lineage>
        <taxon>Bacteria</taxon>
        <taxon>Pseudomonadati</taxon>
        <taxon>Bacteroidota</taxon>
        <taxon>Sphingobacteriia</taxon>
        <taxon>Sphingobacteriales</taxon>
        <taxon>Sphingobacteriaceae</taxon>
        <taxon>Mucilaginibacter</taxon>
    </lineage>
</organism>
<keyword evidence="7" id="KW-0732">Signal</keyword>
<dbReference type="Proteomes" id="UP000270046">
    <property type="component" value="Chromosome"/>
</dbReference>
<dbReference type="PANTHER" id="PTHR33619:SF3">
    <property type="entry name" value="POLYSACCHARIDE EXPORT PROTEIN GFCE-RELATED"/>
    <property type="match status" value="1"/>
</dbReference>
<comment type="subcellular location">
    <subcellularLocation>
        <location evidence="1">Cell outer membrane</location>
        <topology evidence="1">Multi-pass membrane protein</topology>
    </subcellularLocation>
</comment>
<keyword evidence="3" id="KW-0813">Transport</keyword>
<evidence type="ECO:0000259" key="18">
    <source>
        <dbReference type="Pfam" id="PF22461"/>
    </source>
</evidence>
<dbReference type="Gene3D" id="3.10.560.10">
    <property type="entry name" value="Outer membrane lipoprotein wza domain like"/>
    <property type="match status" value="1"/>
</dbReference>
<evidence type="ECO:0000256" key="10">
    <source>
        <dbReference type="ARBA" id="ARBA00023114"/>
    </source>
</evidence>
<keyword evidence="20" id="KW-1185">Reference proteome</keyword>
<evidence type="ECO:0000256" key="2">
    <source>
        <dbReference type="ARBA" id="ARBA00009450"/>
    </source>
</evidence>
<evidence type="ECO:0000313" key="19">
    <source>
        <dbReference type="EMBL" id="AYL97231.1"/>
    </source>
</evidence>
<sequence>MRNYISIYLIICTFLILSSCGHKQYQYLFEQKISTTDTVAKRSDAVTGSYRIKPQDILQIKNLQNIKYIVDESPNPGQNNGGGGASNTPGQTFQVEDDGTVALPVIGHIKVAGLTRPEAAKQIEDLYRKNLLKDPIIEVKIVNLKVTLLGEVKSQGNYPLTKDRTTLVEMIGQAGGLTEKANEANVKIIRGDQLNPDVTEINLRDLQSINDPRAILQNGDVIYIAQNKRAIRNEKLQNLSIISQPVLLLLNTALIILTLSHR</sequence>
<feature type="transmembrane region" description="Helical" evidence="16">
    <location>
        <begin position="241"/>
        <end position="259"/>
    </location>
</feature>
<evidence type="ECO:0000256" key="9">
    <source>
        <dbReference type="ARBA" id="ARBA00023065"/>
    </source>
</evidence>
<evidence type="ECO:0000256" key="1">
    <source>
        <dbReference type="ARBA" id="ARBA00004571"/>
    </source>
</evidence>
<dbReference type="GO" id="GO:0046930">
    <property type="term" value="C:pore complex"/>
    <property type="evidence" value="ECO:0007669"/>
    <property type="project" value="UniProtKB-KW"/>
</dbReference>
<keyword evidence="5" id="KW-0762">Sugar transport</keyword>
<evidence type="ECO:0000256" key="14">
    <source>
        <dbReference type="ARBA" id="ARBA00023288"/>
    </source>
</evidence>
<evidence type="ECO:0000256" key="3">
    <source>
        <dbReference type="ARBA" id="ARBA00022448"/>
    </source>
</evidence>
<dbReference type="PANTHER" id="PTHR33619">
    <property type="entry name" value="POLYSACCHARIDE EXPORT PROTEIN GFCE-RELATED"/>
    <property type="match status" value="1"/>
</dbReference>
<evidence type="ECO:0000256" key="7">
    <source>
        <dbReference type="ARBA" id="ARBA00022729"/>
    </source>
</evidence>
<keyword evidence="16" id="KW-1133">Transmembrane helix</keyword>
<evidence type="ECO:0000256" key="12">
    <source>
        <dbReference type="ARBA" id="ARBA00023139"/>
    </source>
</evidence>